<evidence type="ECO:0000313" key="2">
    <source>
        <dbReference type="EMBL" id="CAG9578690.1"/>
    </source>
</evidence>
<gene>
    <name evidence="2" type="ORF">DCHRY22_LOCUS12746</name>
</gene>
<dbReference type="AlphaFoldDB" id="A0A8J2R2X0"/>
<protein>
    <submittedName>
        <fullName evidence="2">(African queen) hypothetical protein</fullName>
    </submittedName>
</protein>
<name>A0A8J2R2X0_9NEOP</name>
<sequence length="124" mass="13813">MYYTNNEVSSTGARAPRVRRPASLSHNVLAVRRAVCMGPRATPAAPPPPPGPPHRSPPPTNDDRSFALSRLTTGIFIASNDPSIAKFQAHQRLHNSCYGACEWDVCRWRQKLFALEHMSTIRLH</sequence>
<feature type="region of interest" description="Disordered" evidence="1">
    <location>
        <begin position="37"/>
        <end position="65"/>
    </location>
</feature>
<evidence type="ECO:0000256" key="1">
    <source>
        <dbReference type="SAM" id="MobiDB-lite"/>
    </source>
</evidence>
<keyword evidence="3" id="KW-1185">Reference proteome</keyword>
<comment type="caution">
    <text evidence="2">The sequence shown here is derived from an EMBL/GenBank/DDBJ whole genome shotgun (WGS) entry which is preliminary data.</text>
</comment>
<organism evidence="2 3">
    <name type="scientific">Danaus chrysippus</name>
    <name type="common">African queen</name>
    <dbReference type="NCBI Taxonomy" id="151541"/>
    <lineage>
        <taxon>Eukaryota</taxon>
        <taxon>Metazoa</taxon>
        <taxon>Ecdysozoa</taxon>
        <taxon>Arthropoda</taxon>
        <taxon>Hexapoda</taxon>
        <taxon>Insecta</taxon>
        <taxon>Pterygota</taxon>
        <taxon>Neoptera</taxon>
        <taxon>Endopterygota</taxon>
        <taxon>Lepidoptera</taxon>
        <taxon>Glossata</taxon>
        <taxon>Ditrysia</taxon>
        <taxon>Papilionoidea</taxon>
        <taxon>Nymphalidae</taxon>
        <taxon>Danainae</taxon>
        <taxon>Danaini</taxon>
        <taxon>Danaina</taxon>
        <taxon>Danaus</taxon>
        <taxon>Anosia</taxon>
    </lineage>
</organism>
<evidence type="ECO:0000313" key="3">
    <source>
        <dbReference type="Proteomes" id="UP000789524"/>
    </source>
</evidence>
<dbReference type="EMBL" id="CAKASE010000078">
    <property type="protein sequence ID" value="CAG9578690.1"/>
    <property type="molecule type" value="Genomic_DNA"/>
</dbReference>
<accession>A0A8J2R2X0</accession>
<feature type="region of interest" description="Disordered" evidence="1">
    <location>
        <begin position="1"/>
        <end position="24"/>
    </location>
</feature>
<proteinExistence type="predicted"/>
<feature type="compositionally biased region" description="Polar residues" evidence="1">
    <location>
        <begin position="1"/>
        <end position="12"/>
    </location>
</feature>
<feature type="compositionally biased region" description="Pro residues" evidence="1">
    <location>
        <begin position="44"/>
        <end position="60"/>
    </location>
</feature>
<dbReference type="Proteomes" id="UP000789524">
    <property type="component" value="Unassembled WGS sequence"/>
</dbReference>
<reference evidence="2" key="1">
    <citation type="submission" date="2021-09" db="EMBL/GenBank/DDBJ databases">
        <authorList>
            <person name="Martin H S."/>
        </authorList>
    </citation>
    <scope>NUCLEOTIDE SEQUENCE</scope>
</reference>